<feature type="compositionally biased region" description="Polar residues" evidence="1">
    <location>
        <begin position="75"/>
        <end position="86"/>
    </location>
</feature>
<dbReference type="GeneID" id="108559465"/>
<organism evidence="2 3">
    <name type="scientific">Nicrophorus vespilloides</name>
    <name type="common">Boreal carrion beetle</name>
    <dbReference type="NCBI Taxonomy" id="110193"/>
    <lineage>
        <taxon>Eukaryota</taxon>
        <taxon>Metazoa</taxon>
        <taxon>Ecdysozoa</taxon>
        <taxon>Arthropoda</taxon>
        <taxon>Hexapoda</taxon>
        <taxon>Insecta</taxon>
        <taxon>Pterygota</taxon>
        <taxon>Neoptera</taxon>
        <taxon>Endopterygota</taxon>
        <taxon>Coleoptera</taxon>
        <taxon>Polyphaga</taxon>
        <taxon>Staphyliniformia</taxon>
        <taxon>Silphidae</taxon>
        <taxon>Nicrophorinae</taxon>
        <taxon>Nicrophorus</taxon>
    </lineage>
</organism>
<sequence>MTQNRKRGRNSHEDETEFMPLSKRINNLHINNGMMLDGSSSSSSMPPGEWGPGPPYFQQQQLQQPQQNLPESPPDSLQSSDWSNTPERGPNPFYLDINKQLYEMYLARTQRTSNN</sequence>
<evidence type="ECO:0000256" key="1">
    <source>
        <dbReference type="SAM" id="MobiDB-lite"/>
    </source>
</evidence>
<dbReference type="RefSeq" id="XP_017772258.1">
    <property type="nucleotide sequence ID" value="XM_017916769.1"/>
</dbReference>
<protein>
    <submittedName>
        <fullName evidence="3">Uncharacterized protein LOC108559465</fullName>
    </submittedName>
</protein>
<proteinExistence type="predicted"/>
<reference evidence="3" key="1">
    <citation type="submission" date="2025-08" db="UniProtKB">
        <authorList>
            <consortium name="RefSeq"/>
        </authorList>
    </citation>
    <scope>IDENTIFICATION</scope>
    <source>
        <tissue evidence="3">Whole Larva</tissue>
    </source>
</reference>
<gene>
    <name evidence="3" type="primary">LOC108559465</name>
</gene>
<evidence type="ECO:0000313" key="3">
    <source>
        <dbReference type="RefSeq" id="XP_017772258.1"/>
    </source>
</evidence>
<feature type="compositionally biased region" description="Low complexity" evidence="1">
    <location>
        <begin position="33"/>
        <end position="48"/>
    </location>
</feature>
<feature type="compositionally biased region" description="Low complexity" evidence="1">
    <location>
        <begin position="56"/>
        <end position="70"/>
    </location>
</feature>
<feature type="region of interest" description="Disordered" evidence="1">
    <location>
        <begin position="1"/>
        <end position="95"/>
    </location>
</feature>
<evidence type="ECO:0000313" key="2">
    <source>
        <dbReference type="Proteomes" id="UP000695000"/>
    </source>
</evidence>
<keyword evidence="2" id="KW-1185">Reference proteome</keyword>
<name>A0ABM1MCF8_NICVS</name>
<accession>A0ABM1MCF8</accession>
<dbReference type="Proteomes" id="UP000695000">
    <property type="component" value="Unplaced"/>
</dbReference>